<gene>
    <name evidence="2" type="ORF">V0288_09010</name>
</gene>
<dbReference type="RefSeq" id="WP_332864740.1">
    <property type="nucleotide sequence ID" value="NZ_JBAFSM010000014.1"/>
</dbReference>
<evidence type="ECO:0000313" key="2">
    <source>
        <dbReference type="EMBL" id="MEG3437256.1"/>
    </source>
</evidence>
<dbReference type="Pfam" id="PF14256">
    <property type="entry name" value="YwiC"/>
    <property type="match status" value="1"/>
</dbReference>
<dbReference type="InterPro" id="IPR025576">
    <property type="entry name" value="YwiC"/>
</dbReference>
<dbReference type="Proteomes" id="UP001328733">
    <property type="component" value="Unassembled WGS sequence"/>
</dbReference>
<name>A0AAW9QV45_9CHRO</name>
<evidence type="ECO:0000313" key="3">
    <source>
        <dbReference type="Proteomes" id="UP001328733"/>
    </source>
</evidence>
<comment type="caution">
    <text evidence="2">The sequence shown here is derived from an EMBL/GenBank/DDBJ whole genome shotgun (WGS) entry which is preliminary data.</text>
</comment>
<keyword evidence="1" id="KW-0812">Transmembrane</keyword>
<keyword evidence="1" id="KW-0472">Membrane</keyword>
<feature type="transmembrane region" description="Helical" evidence="1">
    <location>
        <begin position="106"/>
        <end position="127"/>
    </location>
</feature>
<dbReference type="AlphaFoldDB" id="A0AAW9QV45"/>
<feature type="transmembrane region" description="Helical" evidence="1">
    <location>
        <begin position="246"/>
        <end position="267"/>
    </location>
</feature>
<sequence length="271" mass="29701">MQTTIAPSRRPNSGAWYRPTLSPEHGVYMILFVSFLTGAAAAGRWTVATTLASVCAFGAFQAEHPWILQIKQRKSWKPRFLVWGSFYSAIAVGLASFLWARDDGKIWLSIVYTGAGVAFIFDAISVTRRQQKSVFNELITFAAVCLSAPFAYRAGGGEIARDALSLWLLNSLFFSSTIFLVKFRKAKDPSIGPIVLFHSIATAIVVALGWVGWLSPVAVAAFGIAPWKALSVVWQRDRYRSAKIGVVAMLETISALLFLAIVALSFLPPHL</sequence>
<accession>A0AAW9QV45</accession>
<dbReference type="EMBL" id="JBAFSM010000014">
    <property type="protein sequence ID" value="MEG3437256.1"/>
    <property type="molecule type" value="Genomic_DNA"/>
</dbReference>
<feature type="transmembrane region" description="Helical" evidence="1">
    <location>
        <begin position="134"/>
        <end position="152"/>
    </location>
</feature>
<organism evidence="2 3">
    <name type="scientific">Pannus brasiliensis CCIBt3594</name>
    <dbReference type="NCBI Taxonomy" id="1427578"/>
    <lineage>
        <taxon>Bacteria</taxon>
        <taxon>Bacillati</taxon>
        <taxon>Cyanobacteriota</taxon>
        <taxon>Cyanophyceae</taxon>
        <taxon>Oscillatoriophycideae</taxon>
        <taxon>Chroococcales</taxon>
        <taxon>Microcystaceae</taxon>
        <taxon>Pannus</taxon>
    </lineage>
</organism>
<feature type="transmembrane region" description="Helical" evidence="1">
    <location>
        <begin position="27"/>
        <end position="60"/>
    </location>
</feature>
<keyword evidence="3" id="KW-1185">Reference proteome</keyword>
<feature type="transmembrane region" description="Helical" evidence="1">
    <location>
        <begin position="80"/>
        <end position="100"/>
    </location>
</feature>
<proteinExistence type="predicted"/>
<keyword evidence="1" id="KW-1133">Transmembrane helix</keyword>
<reference evidence="2 3" key="1">
    <citation type="submission" date="2024-01" db="EMBL/GenBank/DDBJ databases">
        <title>Genomic insights into the taxonomy and metabolism of the cyanobacterium Pannus brasiliensis CCIBt3594.</title>
        <authorList>
            <person name="Machado M."/>
            <person name="Botero N.B."/>
            <person name="Andreote A.P.D."/>
            <person name="Feitosa A.M.T."/>
            <person name="Popin R."/>
            <person name="Sivonen K."/>
            <person name="Fiore M.F."/>
        </authorList>
    </citation>
    <scope>NUCLEOTIDE SEQUENCE [LARGE SCALE GENOMIC DNA]</scope>
    <source>
        <strain evidence="2 3">CCIBt3594</strain>
    </source>
</reference>
<protein>
    <submittedName>
        <fullName evidence="2">YwiC-like family protein</fullName>
    </submittedName>
</protein>
<feature type="transmembrane region" description="Helical" evidence="1">
    <location>
        <begin position="164"/>
        <end position="181"/>
    </location>
</feature>
<evidence type="ECO:0000256" key="1">
    <source>
        <dbReference type="SAM" id="Phobius"/>
    </source>
</evidence>